<accession>A0A9Q1JKN7</accession>
<dbReference type="Proteomes" id="UP001153076">
    <property type="component" value="Unassembled WGS sequence"/>
</dbReference>
<proteinExistence type="predicted"/>
<protein>
    <submittedName>
        <fullName evidence="1">Uncharacterized protein</fullName>
    </submittedName>
</protein>
<name>A0A9Q1JKN7_9CARY</name>
<evidence type="ECO:0000313" key="2">
    <source>
        <dbReference type="Proteomes" id="UP001153076"/>
    </source>
</evidence>
<gene>
    <name evidence="1" type="ORF">Cgig2_033476</name>
</gene>
<keyword evidence="2" id="KW-1185">Reference proteome</keyword>
<sequence length="160" mass="18235">MLSYNLGDHETLQKVDMTRAHYLQILSSVIDIIKQQSKAEWIGYGDDSTRYFLVKIKKRQTRQDFIKVKEVMQAYHQSLLGNQTLNRTQLDPQVIGKGNTLTVEQQLKLCAPFTDKEIKTAMFSIPNIKSPGPDGFSSGFFKATWHMTGGVINLVFYAML</sequence>
<comment type="caution">
    <text evidence="1">The sequence shown here is derived from an EMBL/GenBank/DDBJ whole genome shotgun (WGS) entry which is preliminary data.</text>
</comment>
<reference evidence="1" key="1">
    <citation type="submission" date="2022-04" db="EMBL/GenBank/DDBJ databases">
        <title>Carnegiea gigantea Genome sequencing and assembly v2.</title>
        <authorList>
            <person name="Copetti D."/>
            <person name="Sanderson M.J."/>
            <person name="Burquez A."/>
            <person name="Wojciechowski M.F."/>
        </authorList>
    </citation>
    <scope>NUCLEOTIDE SEQUENCE</scope>
    <source>
        <strain evidence="1">SGP5-SGP5p</strain>
        <tissue evidence="1">Aerial part</tissue>
    </source>
</reference>
<dbReference type="OrthoDB" id="1302579at2759"/>
<organism evidence="1 2">
    <name type="scientific">Carnegiea gigantea</name>
    <dbReference type="NCBI Taxonomy" id="171969"/>
    <lineage>
        <taxon>Eukaryota</taxon>
        <taxon>Viridiplantae</taxon>
        <taxon>Streptophyta</taxon>
        <taxon>Embryophyta</taxon>
        <taxon>Tracheophyta</taxon>
        <taxon>Spermatophyta</taxon>
        <taxon>Magnoliopsida</taxon>
        <taxon>eudicotyledons</taxon>
        <taxon>Gunneridae</taxon>
        <taxon>Pentapetalae</taxon>
        <taxon>Caryophyllales</taxon>
        <taxon>Cactineae</taxon>
        <taxon>Cactaceae</taxon>
        <taxon>Cactoideae</taxon>
        <taxon>Echinocereeae</taxon>
        <taxon>Carnegiea</taxon>
    </lineage>
</organism>
<evidence type="ECO:0000313" key="1">
    <source>
        <dbReference type="EMBL" id="KAJ8422553.1"/>
    </source>
</evidence>
<dbReference type="AlphaFoldDB" id="A0A9Q1JKN7"/>
<dbReference type="EMBL" id="JAKOGI010002227">
    <property type="protein sequence ID" value="KAJ8422553.1"/>
    <property type="molecule type" value="Genomic_DNA"/>
</dbReference>